<comment type="caution">
    <text evidence="1">The sequence shown here is derived from an EMBL/GenBank/DDBJ whole genome shotgun (WGS) entry which is preliminary data.</text>
</comment>
<evidence type="ECO:0000313" key="2">
    <source>
        <dbReference type="Proteomes" id="UP000625930"/>
    </source>
</evidence>
<proteinExistence type="predicted"/>
<sequence>MLQGLACQEGCMSPLARSLVSLLIGALCAPALVMHVTMLLGLLQNLPDALHELPHASLRDWGAGLLSCLFAASVLAWPILAWMTIGWIRNVPVHRAWVWIGTFLAVAWMLPLPKFLIFAVFVLPGIVFAVYLCLWHRYPRVRDPFGEEDGPAPPVV</sequence>
<accession>A0A6B8J8M8</accession>
<protein>
    <submittedName>
        <fullName evidence="1">Uncharacterized protein</fullName>
    </submittedName>
</protein>
<dbReference type="EMBL" id="JADUNP010000016">
    <property type="protein sequence ID" value="MBH1652494.1"/>
    <property type="molecule type" value="Genomic_DNA"/>
</dbReference>
<dbReference type="Proteomes" id="UP000625930">
    <property type="component" value="Unassembled WGS sequence"/>
</dbReference>
<evidence type="ECO:0000313" key="1">
    <source>
        <dbReference type="EMBL" id="MBH1652494.1"/>
    </source>
</evidence>
<name>A0A6B8J8M8_STEMA</name>
<gene>
    <name evidence="1" type="ORF">I5U67_09965</name>
</gene>
<organism evidence="1 2">
    <name type="scientific">Stenotrophomonas maltophilia</name>
    <name type="common">Pseudomonas maltophilia</name>
    <name type="synonym">Xanthomonas maltophilia</name>
    <dbReference type="NCBI Taxonomy" id="40324"/>
    <lineage>
        <taxon>Bacteria</taxon>
        <taxon>Pseudomonadati</taxon>
        <taxon>Pseudomonadota</taxon>
        <taxon>Gammaproteobacteria</taxon>
        <taxon>Lysobacterales</taxon>
        <taxon>Lysobacteraceae</taxon>
        <taxon>Stenotrophomonas</taxon>
        <taxon>Stenotrophomonas maltophilia group</taxon>
    </lineage>
</organism>
<dbReference type="RefSeq" id="WP_154264416.1">
    <property type="nucleotide sequence ID" value="NZ_CP040438.1"/>
</dbReference>
<reference evidence="1" key="1">
    <citation type="submission" date="2020-11" db="EMBL/GenBank/DDBJ databases">
        <title>Enhanced detection system for hospital associated transmission using whole genome sequencing surveillance.</title>
        <authorList>
            <person name="Harrison L.H."/>
            <person name="Van Tyne D."/>
            <person name="Marsh J.W."/>
            <person name="Griffith M.P."/>
            <person name="Snyder D.J."/>
            <person name="Cooper V.S."/>
            <person name="Mustapha M."/>
        </authorList>
    </citation>
    <scope>NUCLEOTIDE SEQUENCE</scope>
    <source>
        <strain evidence="1">STEN00091</strain>
    </source>
</reference>
<dbReference type="AlphaFoldDB" id="A0A6B8J8M8"/>